<organism evidence="2 3">
    <name type="scientific">Segatella copri</name>
    <dbReference type="NCBI Taxonomy" id="165179"/>
    <lineage>
        <taxon>Bacteria</taxon>
        <taxon>Pseudomonadati</taxon>
        <taxon>Bacteroidota</taxon>
        <taxon>Bacteroidia</taxon>
        <taxon>Bacteroidales</taxon>
        <taxon>Prevotellaceae</taxon>
        <taxon>Segatella</taxon>
    </lineage>
</organism>
<protein>
    <submittedName>
        <fullName evidence="2">Uncharacterized protein</fullName>
    </submittedName>
</protein>
<accession>A0AA90URW8</accession>
<sequence length="741" mass="85041">MEYYGNTLCISATELVGTGIMSKSCYDSAVNRKRLNVVRRGGGASGCTALIAVDSLPTKYRKAVEVEFPGGPEVRLRGWITSNYEVDQHAMCYFQSRQQTGLDLSAEKIQEYVVNASVLNTCIKLYERASAYRKLMGERYDWEMMASTIKVLKETYHHTLPESTLRFRKKVNEYKAGGYGVLISGKFGNQNTRKVDVKTEKLVIGLQCLPNKPYNSQVKELYDSFVCGELDVYDVQTGELFNPEDFCDKDGNPKSLSDSTIRNILNKPKNRLIWDKSQLSWSAFMHESMPHMHRHAGEYSLSQITMDDVDLTRKLKDTKLRVKAYYAYDSVSQCVLGASYSRDKDQNLVKECFRDMFRLIAKHGWGIPAGIEVENHLMSEYKYTLLQEGTVFSYVRYCAPLNSQEKQAENINGAKKRRIIHRNHVGIGRFYGKWKYRVESKKISDAGNDTWEDKQYYSFDELVADDRRDNYEWNHTLHPNQKKYPGMTRWDVLMEHINPNLRPFDAITLARYIGEKVETSVRRNSTVRVAYEDWWLSKPDVLERLAPNNYKVTAYYLPDEDGKPQDVFIFQGDRFIDQVERVETYNRVMAEQTEEDKKKFYHQQKKVKEFMNYTNRNLVPRLGIHNSKDYEEDQQKEIEELTAKPAGMGAAASDVPDSDFRVQTTGKAGVRCETEIGWQSDSENAQGFGSSWGDCPPYADEGVREDSPKIPGEDPVVLQGASPIAEEDEDALAIAMAFEQA</sequence>
<proteinExistence type="predicted"/>
<feature type="region of interest" description="Disordered" evidence="1">
    <location>
        <begin position="681"/>
        <end position="716"/>
    </location>
</feature>
<feature type="compositionally biased region" description="Basic and acidic residues" evidence="1">
    <location>
        <begin position="701"/>
        <end position="712"/>
    </location>
</feature>
<name>A0AA90URW8_9BACT</name>
<evidence type="ECO:0000313" key="2">
    <source>
        <dbReference type="EMBL" id="MQN77433.1"/>
    </source>
</evidence>
<gene>
    <name evidence="2" type="ORF">F7D71_06080</name>
</gene>
<evidence type="ECO:0000313" key="3">
    <source>
        <dbReference type="Proteomes" id="UP000423156"/>
    </source>
</evidence>
<dbReference type="EMBL" id="VZBZ01000081">
    <property type="protein sequence ID" value="MQN77433.1"/>
    <property type="molecule type" value="Genomic_DNA"/>
</dbReference>
<evidence type="ECO:0000256" key="1">
    <source>
        <dbReference type="SAM" id="MobiDB-lite"/>
    </source>
</evidence>
<dbReference type="AlphaFoldDB" id="A0AA90URW8"/>
<dbReference type="RefSeq" id="WP_153092610.1">
    <property type="nucleotide sequence ID" value="NZ_VZBX01000056.1"/>
</dbReference>
<comment type="caution">
    <text evidence="2">The sequence shown here is derived from an EMBL/GenBank/DDBJ whole genome shotgun (WGS) entry which is preliminary data.</text>
</comment>
<dbReference type="Proteomes" id="UP000423156">
    <property type="component" value="Unassembled WGS sequence"/>
</dbReference>
<reference evidence="3" key="1">
    <citation type="submission" date="2019-09" db="EMBL/GenBank/DDBJ databases">
        <title>Distinct polysaccharide growth profiles of human intestinal Prevotella copri isolates.</title>
        <authorList>
            <person name="Fehlner-Peach H."/>
            <person name="Magnabosco C."/>
            <person name="Raghavan V."/>
            <person name="Scher J.U."/>
            <person name="Tett A."/>
            <person name="Cox L.M."/>
            <person name="Gottsegen C."/>
            <person name="Watters A."/>
            <person name="Wiltshire- Gordon J.D."/>
            <person name="Segata N."/>
            <person name="Bonneau R."/>
            <person name="Littman D.R."/>
        </authorList>
    </citation>
    <scope>NUCLEOTIDE SEQUENCE [LARGE SCALE GENOMIC DNA]</scope>
    <source>
        <strain evidence="3">BU41712</strain>
    </source>
</reference>